<gene>
    <name evidence="1" type="ORF">SAMN05443144_109135</name>
</gene>
<sequence length="127" mass="14824">MDEYTFNVEIIDTEYEGDFLILRIRAQVKFEDYAKKPKGLKELEPSLNKINSELDITIGDNEVAFTMPYAVEYAELFENPYKEVIRGYTLDLKDLIEPIFRAMINRRVNNIFGGNIEGPYDPFTIEI</sequence>
<organism evidence="1 2">
    <name type="scientific">Fodinibius roseus</name>
    <dbReference type="NCBI Taxonomy" id="1194090"/>
    <lineage>
        <taxon>Bacteria</taxon>
        <taxon>Pseudomonadati</taxon>
        <taxon>Balneolota</taxon>
        <taxon>Balneolia</taxon>
        <taxon>Balneolales</taxon>
        <taxon>Balneolaceae</taxon>
        <taxon>Fodinibius</taxon>
    </lineage>
</organism>
<reference evidence="1 2" key="1">
    <citation type="submission" date="2016-11" db="EMBL/GenBank/DDBJ databases">
        <authorList>
            <person name="Jaros S."/>
            <person name="Januszkiewicz K."/>
            <person name="Wedrychowicz H."/>
        </authorList>
    </citation>
    <scope>NUCLEOTIDE SEQUENCE [LARGE SCALE GENOMIC DNA]</scope>
    <source>
        <strain evidence="1 2">DSM 21986</strain>
    </source>
</reference>
<dbReference type="EMBL" id="FQUS01000009">
    <property type="protein sequence ID" value="SHF50926.1"/>
    <property type="molecule type" value="Genomic_DNA"/>
</dbReference>
<name>A0A1M5C8E5_9BACT</name>
<protein>
    <submittedName>
        <fullName evidence="1">Uncharacterized protein</fullName>
    </submittedName>
</protein>
<dbReference type="Proteomes" id="UP000184041">
    <property type="component" value="Unassembled WGS sequence"/>
</dbReference>
<proteinExistence type="predicted"/>
<evidence type="ECO:0000313" key="2">
    <source>
        <dbReference type="Proteomes" id="UP000184041"/>
    </source>
</evidence>
<evidence type="ECO:0000313" key="1">
    <source>
        <dbReference type="EMBL" id="SHF50926.1"/>
    </source>
</evidence>
<accession>A0A1M5C8E5</accession>
<dbReference type="AlphaFoldDB" id="A0A1M5C8E5"/>
<dbReference type="RefSeq" id="WP_073063271.1">
    <property type="nucleotide sequence ID" value="NZ_FQUS01000009.1"/>
</dbReference>
<keyword evidence="2" id="KW-1185">Reference proteome</keyword>